<proteinExistence type="predicted"/>
<evidence type="ECO:0000313" key="1">
    <source>
        <dbReference type="EMBL" id="KAG0409754.1"/>
    </source>
</evidence>
<dbReference type="EMBL" id="JABSTQ010011595">
    <property type="protein sequence ID" value="KAG0409754.1"/>
    <property type="molecule type" value="Genomic_DNA"/>
</dbReference>
<keyword evidence="2" id="KW-1185">Reference proteome</keyword>
<name>A0AC60NRL3_IXOPE</name>
<gene>
    <name evidence="1" type="ORF">HPB47_013137</name>
</gene>
<accession>A0AC60NRL3</accession>
<evidence type="ECO:0000313" key="2">
    <source>
        <dbReference type="Proteomes" id="UP000805193"/>
    </source>
</evidence>
<dbReference type="Proteomes" id="UP000805193">
    <property type="component" value="Unassembled WGS sequence"/>
</dbReference>
<comment type="caution">
    <text evidence="1">The sequence shown here is derived from an EMBL/GenBank/DDBJ whole genome shotgun (WGS) entry which is preliminary data.</text>
</comment>
<protein>
    <submittedName>
        <fullName evidence="1">Uncharacterized protein</fullName>
    </submittedName>
</protein>
<feature type="non-terminal residue" evidence="1">
    <location>
        <position position="95"/>
    </location>
</feature>
<reference evidence="1 2" key="1">
    <citation type="journal article" date="2020" name="Cell">
        <title>Large-Scale Comparative Analyses of Tick Genomes Elucidate Their Genetic Diversity and Vector Capacities.</title>
        <authorList>
            <consortium name="Tick Genome and Microbiome Consortium (TIGMIC)"/>
            <person name="Jia N."/>
            <person name="Wang J."/>
            <person name="Shi W."/>
            <person name="Du L."/>
            <person name="Sun Y."/>
            <person name="Zhan W."/>
            <person name="Jiang J.F."/>
            <person name="Wang Q."/>
            <person name="Zhang B."/>
            <person name="Ji P."/>
            <person name="Bell-Sakyi L."/>
            <person name="Cui X.M."/>
            <person name="Yuan T.T."/>
            <person name="Jiang B.G."/>
            <person name="Yang W.F."/>
            <person name="Lam T.T."/>
            <person name="Chang Q.C."/>
            <person name="Ding S.J."/>
            <person name="Wang X.J."/>
            <person name="Zhu J.G."/>
            <person name="Ruan X.D."/>
            <person name="Zhao L."/>
            <person name="Wei J.T."/>
            <person name="Ye R.Z."/>
            <person name="Que T.C."/>
            <person name="Du C.H."/>
            <person name="Zhou Y.H."/>
            <person name="Cheng J.X."/>
            <person name="Dai P.F."/>
            <person name="Guo W.B."/>
            <person name="Han X.H."/>
            <person name="Huang E.J."/>
            <person name="Li L.F."/>
            <person name="Wei W."/>
            <person name="Gao Y.C."/>
            <person name="Liu J.Z."/>
            <person name="Shao H.Z."/>
            <person name="Wang X."/>
            <person name="Wang C.C."/>
            <person name="Yang T.C."/>
            <person name="Huo Q.B."/>
            <person name="Li W."/>
            <person name="Chen H.Y."/>
            <person name="Chen S.E."/>
            <person name="Zhou L.G."/>
            <person name="Ni X.B."/>
            <person name="Tian J.H."/>
            <person name="Sheng Y."/>
            <person name="Liu T."/>
            <person name="Pan Y.S."/>
            <person name="Xia L.Y."/>
            <person name="Li J."/>
            <person name="Zhao F."/>
            <person name="Cao W.C."/>
        </authorList>
    </citation>
    <scope>NUCLEOTIDE SEQUENCE [LARGE SCALE GENOMIC DNA]</scope>
    <source>
        <strain evidence="1">Iper-2018</strain>
    </source>
</reference>
<sequence length="95" mass="10258">MQTRRKCELREKSEVMGNVKGSRDPSDEAAAERPKEASNTEASTRREQSTAEGDVTLEDVLSSLLALADSSPSHSRLATPCKPPASPVSPDIRHV</sequence>
<organism evidence="1 2">
    <name type="scientific">Ixodes persulcatus</name>
    <name type="common">Taiga tick</name>
    <dbReference type="NCBI Taxonomy" id="34615"/>
    <lineage>
        <taxon>Eukaryota</taxon>
        <taxon>Metazoa</taxon>
        <taxon>Ecdysozoa</taxon>
        <taxon>Arthropoda</taxon>
        <taxon>Chelicerata</taxon>
        <taxon>Arachnida</taxon>
        <taxon>Acari</taxon>
        <taxon>Parasitiformes</taxon>
        <taxon>Ixodida</taxon>
        <taxon>Ixodoidea</taxon>
        <taxon>Ixodidae</taxon>
        <taxon>Ixodinae</taxon>
        <taxon>Ixodes</taxon>
    </lineage>
</organism>